<dbReference type="EMBL" id="JAAC01000224">
    <property type="protein sequence ID" value="KDE60812.1"/>
    <property type="molecule type" value="Genomic_DNA"/>
</dbReference>
<gene>
    <name evidence="1" type="ORF">FUSO3_11855</name>
</gene>
<reference evidence="1 2" key="1">
    <citation type="submission" date="2014-01" db="EMBL/GenBank/DDBJ databases">
        <title>Comparative genomics of Fusobacterium necrophorum wild isolates.</title>
        <authorList>
            <person name="Kittichotirat W."/>
            <person name="Bumgarner R.E."/>
            <person name="Lawrence P."/>
        </authorList>
    </citation>
    <scope>NUCLEOTIDE SEQUENCE [LARGE SCALE GENOMIC DNA]</scope>
    <source>
        <strain evidence="1 2">BL</strain>
    </source>
</reference>
<dbReference type="Proteomes" id="UP000027473">
    <property type="component" value="Unassembled WGS sequence"/>
</dbReference>
<accession>A0AB73BTB4</accession>
<evidence type="ECO:0008006" key="3">
    <source>
        <dbReference type="Google" id="ProtNLM"/>
    </source>
</evidence>
<dbReference type="AlphaFoldDB" id="A0AB73BTB4"/>
<evidence type="ECO:0000313" key="1">
    <source>
        <dbReference type="EMBL" id="KDE60812.1"/>
    </source>
</evidence>
<organism evidence="1 2">
    <name type="scientific">Fusobacterium necrophorum BL</name>
    <dbReference type="NCBI Taxonomy" id="1441732"/>
    <lineage>
        <taxon>Bacteria</taxon>
        <taxon>Fusobacteriati</taxon>
        <taxon>Fusobacteriota</taxon>
        <taxon>Fusobacteriia</taxon>
        <taxon>Fusobacteriales</taxon>
        <taxon>Fusobacteriaceae</taxon>
        <taxon>Fusobacterium</taxon>
    </lineage>
</organism>
<comment type="caution">
    <text evidence="1">The sequence shown here is derived from an EMBL/GenBank/DDBJ whole genome shotgun (WGS) entry which is preliminary data.</text>
</comment>
<evidence type="ECO:0000313" key="2">
    <source>
        <dbReference type="Proteomes" id="UP000027473"/>
    </source>
</evidence>
<sequence>MLQAIRKVIEGFPKEALRTFTSDRGKEFACYQEVEGFGIPFYFADAYAAWQRGSQWIVTRVLP</sequence>
<proteinExistence type="predicted"/>
<name>A0AB73BTB4_9FUSO</name>
<protein>
    <recommendedName>
        <fullName evidence="3">Integrase catalytic domain-containing protein</fullName>
    </recommendedName>
</protein>